<accession>A0AAD5LL46</accession>
<evidence type="ECO:0000313" key="3">
    <source>
        <dbReference type="EMBL" id="KAI9564308.1"/>
    </source>
</evidence>
<dbReference type="Proteomes" id="UP000820818">
    <property type="component" value="Linkage Group LG1"/>
</dbReference>
<comment type="caution">
    <text evidence="3">The sequence shown here is derived from an EMBL/GenBank/DDBJ whole genome shotgun (WGS) entry which is preliminary data.</text>
</comment>
<dbReference type="Pfam" id="PF11357">
    <property type="entry name" value="Spy1"/>
    <property type="match status" value="1"/>
</dbReference>
<reference evidence="3 4" key="1">
    <citation type="submission" date="2022-05" db="EMBL/GenBank/DDBJ databases">
        <title>A multi-omics perspective on studying reproductive biology in Daphnia sinensis.</title>
        <authorList>
            <person name="Jia J."/>
        </authorList>
    </citation>
    <scope>NUCLEOTIDE SEQUENCE [LARGE SCALE GENOMIC DNA]</scope>
    <source>
        <strain evidence="3 4">WSL</strain>
    </source>
</reference>
<name>A0AAD5LL46_9CRUS</name>
<proteinExistence type="inferred from homology"/>
<dbReference type="InterPro" id="IPR052316">
    <property type="entry name" value="Speedy-Ringo_regulator"/>
</dbReference>
<comment type="similarity">
    <text evidence="1">Belongs to the Speedy/Ringo family.</text>
</comment>
<evidence type="ECO:0000256" key="2">
    <source>
        <dbReference type="ARBA" id="ARBA00023306"/>
    </source>
</evidence>
<sequence length="330" mass="38906">MVIGNTVKQEEISTSLPTTVSKPCYAIERKVGQEEWRVAVETVLPRLLGPSKLFERKKIVEYHEDDENTYPNTYFDAICDFGRWIGNMRNCFQHNWATGRTRKKKTMAAPLTPSRMKDFFILLEDNRIKKFVENDKCKIFADSYLLAMVFTYFLRAGFRHKEYNYDNFCTALLLAHEMEEENFLIEEVVVEWETATIQNGNEDFVPMHRLRYELFVRMDYLALVSRKVCEDIMALCPEHWAWKRKRHEHHSGVYQSRRYPAQDRGIRSLIPLVSVPNPFSRRCEPCLKLEKINAAILAKKEARTAANRLTLKKRRHSDAKTEAKHNFLPF</sequence>
<gene>
    <name evidence="3" type="ORF">GHT06_008046</name>
</gene>
<keyword evidence="2" id="KW-0131">Cell cycle</keyword>
<dbReference type="InterPro" id="IPR020984">
    <property type="entry name" value="Speedy"/>
</dbReference>
<dbReference type="EMBL" id="WJBH02000001">
    <property type="protein sequence ID" value="KAI9564308.1"/>
    <property type="molecule type" value="Genomic_DNA"/>
</dbReference>
<dbReference type="AlphaFoldDB" id="A0AAD5LL46"/>
<keyword evidence="4" id="KW-1185">Reference proteome</keyword>
<evidence type="ECO:0000256" key="1">
    <source>
        <dbReference type="ARBA" id="ARBA00010932"/>
    </source>
</evidence>
<evidence type="ECO:0008006" key="5">
    <source>
        <dbReference type="Google" id="ProtNLM"/>
    </source>
</evidence>
<organism evidence="3 4">
    <name type="scientific">Daphnia sinensis</name>
    <dbReference type="NCBI Taxonomy" id="1820382"/>
    <lineage>
        <taxon>Eukaryota</taxon>
        <taxon>Metazoa</taxon>
        <taxon>Ecdysozoa</taxon>
        <taxon>Arthropoda</taxon>
        <taxon>Crustacea</taxon>
        <taxon>Branchiopoda</taxon>
        <taxon>Diplostraca</taxon>
        <taxon>Cladocera</taxon>
        <taxon>Anomopoda</taxon>
        <taxon>Daphniidae</taxon>
        <taxon>Daphnia</taxon>
        <taxon>Daphnia similis group</taxon>
    </lineage>
</organism>
<dbReference type="PANTHER" id="PTHR31545">
    <property type="entry name" value="SEEDY PROTEIN A/C FAMILY MEMBER"/>
    <property type="match status" value="1"/>
</dbReference>
<dbReference type="GO" id="GO:0019901">
    <property type="term" value="F:protein kinase binding"/>
    <property type="evidence" value="ECO:0007669"/>
    <property type="project" value="InterPro"/>
</dbReference>
<protein>
    <recommendedName>
        <fullName evidence="5">Speedy protein A</fullName>
    </recommendedName>
</protein>
<dbReference type="PANTHER" id="PTHR31545:SF5">
    <property type="entry name" value="SPEEDY PROTEIN A"/>
    <property type="match status" value="1"/>
</dbReference>
<evidence type="ECO:0000313" key="4">
    <source>
        <dbReference type="Proteomes" id="UP000820818"/>
    </source>
</evidence>